<dbReference type="Proteomes" id="UP000680750">
    <property type="component" value="Chromosome"/>
</dbReference>
<feature type="chain" id="PRO_5033044116" evidence="1">
    <location>
        <begin position="36"/>
        <end position="191"/>
    </location>
</feature>
<organism evidence="2 3">
    <name type="scientific">Actinocatenispora sera</name>
    <dbReference type="NCBI Taxonomy" id="390989"/>
    <lineage>
        <taxon>Bacteria</taxon>
        <taxon>Bacillati</taxon>
        <taxon>Actinomycetota</taxon>
        <taxon>Actinomycetes</taxon>
        <taxon>Micromonosporales</taxon>
        <taxon>Micromonosporaceae</taxon>
        <taxon>Actinocatenispora</taxon>
    </lineage>
</organism>
<gene>
    <name evidence="2" type="ORF">Asera_02600</name>
</gene>
<dbReference type="AlphaFoldDB" id="A0A810KUK1"/>
<dbReference type="OrthoDB" id="9993535at2"/>
<feature type="signal peptide" evidence="1">
    <location>
        <begin position="1"/>
        <end position="35"/>
    </location>
</feature>
<evidence type="ECO:0000313" key="3">
    <source>
        <dbReference type="Proteomes" id="UP000680750"/>
    </source>
</evidence>
<keyword evidence="3" id="KW-1185">Reference proteome</keyword>
<dbReference type="KEGG" id="aser:Asera_02600"/>
<keyword evidence="1" id="KW-0732">Signal</keyword>
<evidence type="ECO:0000256" key="1">
    <source>
        <dbReference type="SAM" id="SignalP"/>
    </source>
</evidence>
<dbReference type="EMBL" id="AP023354">
    <property type="protein sequence ID" value="BCJ26152.1"/>
    <property type="molecule type" value="Genomic_DNA"/>
</dbReference>
<name>A0A810KUK1_9ACTN</name>
<sequence length="191" mass="19650">MVTTRRARPGRLVLAALAAAAAASGLLAAAGPASATGDASSAAAAGPASVAHPAVSRQGKDCTAAPAKQIATRDIYSPYDTLGWAEMLQGTSGPCKDYKWIANHVTTAFSTTTGDTVYFRIGTCSDLYGDCPGPMGDVSFTPGPDLTVQPGDYVTGAIPGKGTLRYGTVQARETYGWVYYASNGDQAQFWG</sequence>
<reference evidence="2" key="1">
    <citation type="submission" date="2020-08" db="EMBL/GenBank/DDBJ databases">
        <title>Whole genome shotgun sequence of Actinocatenispora sera NBRC 101916.</title>
        <authorList>
            <person name="Komaki H."/>
            <person name="Tamura T."/>
        </authorList>
    </citation>
    <scope>NUCLEOTIDE SEQUENCE</scope>
    <source>
        <strain evidence="2">NBRC 101916</strain>
    </source>
</reference>
<evidence type="ECO:0000313" key="2">
    <source>
        <dbReference type="EMBL" id="BCJ26152.1"/>
    </source>
</evidence>
<proteinExistence type="predicted"/>
<dbReference type="RefSeq" id="WP_030444796.1">
    <property type="nucleotide sequence ID" value="NZ_AP023354.1"/>
</dbReference>
<protein>
    <submittedName>
        <fullName evidence="2">Uncharacterized protein</fullName>
    </submittedName>
</protein>
<accession>A0A810KUK1</accession>